<keyword evidence="3" id="KW-1185">Reference proteome</keyword>
<reference evidence="2" key="1">
    <citation type="submission" date="2021-03" db="EMBL/GenBank/DDBJ databases">
        <authorList>
            <person name="Tagirdzhanova G."/>
        </authorList>
    </citation>
    <scope>NUCLEOTIDE SEQUENCE</scope>
</reference>
<sequence>MRGSNTHRQVVDEEDEEDQTSNTQGRYESDEEQNDGDQPGDDQGAVSGEDTRQTESDGEEYEASPPSPGQLSRTQSDPTPMPTEEDRDRADAAFKPEVVMLPDDLPEARLTATLDSGCEDNWITWSKMSEELGLTGASIQAPKAEPGKLSSSSFTDFLGDDVIPLGMVDIRFRASGSGKSDSAWFYVLDNEAAPFDVLFGSVWMEEHDGGPDFFKKPVLINAGKPLSTAEQARKAKGVRGTSAFAQQTVEGEGEEEEGEPEASSHTAGGTEETVADEPAAVEQPHSSSRWGSKLSHSFSKMHTRA</sequence>
<feature type="compositionally biased region" description="Polar residues" evidence="1">
    <location>
        <begin position="284"/>
        <end position="298"/>
    </location>
</feature>
<accession>A0A8H3I793</accession>
<protein>
    <submittedName>
        <fullName evidence="2">Uncharacterized protein</fullName>
    </submittedName>
</protein>
<feature type="compositionally biased region" description="Acidic residues" evidence="1">
    <location>
        <begin position="251"/>
        <end position="260"/>
    </location>
</feature>
<evidence type="ECO:0000256" key="1">
    <source>
        <dbReference type="SAM" id="MobiDB-lite"/>
    </source>
</evidence>
<organism evidence="2 3">
    <name type="scientific">Heterodermia speciosa</name>
    <dbReference type="NCBI Taxonomy" id="116794"/>
    <lineage>
        <taxon>Eukaryota</taxon>
        <taxon>Fungi</taxon>
        <taxon>Dikarya</taxon>
        <taxon>Ascomycota</taxon>
        <taxon>Pezizomycotina</taxon>
        <taxon>Lecanoromycetes</taxon>
        <taxon>OSLEUM clade</taxon>
        <taxon>Lecanoromycetidae</taxon>
        <taxon>Caliciales</taxon>
        <taxon>Physciaceae</taxon>
        <taxon>Heterodermia</taxon>
    </lineage>
</organism>
<feature type="compositionally biased region" description="Acidic residues" evidence="1">
    <location>
        <begin position="29"/>
        <end position="40"/>
    </location>
</feature>
<gene>
    <name evidence="2" type="ORF">HETSPECPRED_007159</name>
</gene>
<dbReference type="OrthoDB" id="3544869at2759"/>
<name>A0A8H3I793_9LECA</name>
<evidence type="ECO:0000313" key="3">
    <source>
        <dbReference type="Proteomes" id="UP000664521"/>
    </source>
</evidence>
<dbReference type="Proteomes" id="UP000664521">
    <property type="component" value="Unassembled WGS sequence"/>
</dbReference>
<dbReference type="AlphaFoldDB" id="A0A8H3I793"/>
<proteinExistence type="predicted"/>
<feature type="region of interest" description="Disordered" evidence="1">
    <location>
        <begin position="232"/>
        <end position="305"/>
    </location>
</feature>
<feature type="region of interest" description="Disordered" evidence="1">
    <location>
        <begin position="1"/>
        <end position="92"/>
    </location>
</feature>
<evidence type="ECO:0000313" key="2">
    <source>
        <dbReference type="EMBL" id="CAF9907538.1"/>
    </source>
</evidence>
<comment type="caution">
    <text evidence="2">The sequence shown here is derived from an EMBL/GenBank/DDBJ whole genome shotgun (WGS) entry which is preliminary data.</text>
</comment>
<feature type="compositionally biased region" description="Polar residues" evidence="1">
    <location>
        <begin position="69"/>
        <end position="78"/>
    </location>
</feature>
<dbReference type="EMBL" id="CAJPDS010000005">
    <property type="protein sequence ID" value="CAF9907538.1"/>
    <property type="molecule type" value="Genomic_DNA"/>
</dbReference>